<name>A0A380JH96_STRDO</name>
<evidence type="ECO:0000313" key="2">
    <source>
        <dbReference type="Proteomes" id="UP000254082"/>
    </source>
</evidence>
<accession>A0A380JH96</accession>
<gene>
    <name evidence="1" type="ORF">NCTC11391_01767</name>
</gene>
<proteinExistence type="predicted"/>
<reference evidence="1 2" key="1">
    <citation type="submission" date="2018-06" db="EMBL/GenBank/DDBJ databases">
        <authorList>
            <consortium name="Pathogen Informatics"/>
            <person name="Doyle S."/>
        </authorList>
    </citation>
    <scope>NUCLEOTIDE SEQUENCE [LARGE SCALE GENOMIC DNA]</scope>
    <source>
        <strain evidence="2">NCTC 11391</strain>
    </source>
</reference>
<keyword evidence="2" id="KW-1185">Reference proteome</keyword>
<protein>
    <submittedName>
        <fullName evidence="1">Uncharacterized protein</fullName>
    </submittedName>
</protein>
<dbReference type="EMBL" id="UHFA01000002">
    <property type="protein sequence ID" value="SUN36827.1"/>
    <property type="molecule type" value="Genomic_DNA"/>
</dbReference>
<dbReference type="AlphaFoldDB" id="A0A380JH96"/>
<evidence type="ECO:0000313" key="1">
    <source>
        <dbReference type="EMBL" id="SUN36827.1"/>
    </source>
</evidence>
<dbReference type="Proteomes" id="UP000254082">
    <property type="component" value="Unassembled WGS sequence"/>
</dbReference>
<sequence length="37" mass="4367">MTGFSGHFLMEKFSLDLVKFAPICDIMKVQMGEENWW</sequence>
<organism evidence="1 2">
    <name type="scientific">Streptococcus downei MFe28</name>
    <dbReference type="NCBI Taxonomy" id="764290"/>
    <lineage>
        <taxon>Bacteria</taxon>
        <taxon>Bacillati</taxon>
        <taxon>Bacillota</taxon>
        <taxon>Bacilli</taxon>
        <taxon>Lactobacillales</taxon>
        <taxon>Streptococcaceae</taxon>
        <taxon>Streptococcus</taxon>
    </lineage>
</organism>